<proteinExistence type="predicted"/>
<dbReference type="PANTHER" id="PTHR19446">
    <property type="entry name" value="REVERSE TRANSCRIPTASES"/>
    <property type="match status" value="1"/>
</dbReference>
<dbReference type="InterPro" id="IPR036691">
    <property type="entry name" value="Endo/exonu/phosph_ase_sf"/>
</dbReference>
<dbReference type="PROSITE" id="PS50878">
    <property type="entry name" value="RT_POL"/>
    <property type="match status" value="1"/>
</dbReference>
<feature type="domain" description="Reverse transcriptase" evidence="1">
    <location>
        <begin position="472"/>
        <end position="745"/>
    </location>
</feature>
<protein>
    <recommendedName>
        <fullName evidence="1">Reverse transcriptase domain-containing protein</fullName>
    </recommendedName>
</protein>
<dbReference type="SUPFAM" id="SSF56219">
    <property type="entry name" value="DNase I-like"/>
    <property type="match status" value="1"/>
</dbReference>
<accession>A0A815DHQ8</accession>
<dbReference type="EMBL" id="CAJNON010000512">
    <property type="protein sequence ID" value="CAF1297460.1"/>
    <property type="molecule type" value="Genomic_DNA"/>
</dbReference>
<dbReference type="SUPFAM" id="SSF56672">
    <property type="entry name" value="DNA/RNA polymerases"/>
    <property type="match status" value="1"/>
</dbReference>
<dbReference type="Pfam" id="PF00078">
    <property type="entry name" value="RVT_1"/>
    <property type="match status" value="1"/>
</dbReference>
<comment type="caution">
    <text evidence="2">The sequence shown here is derived from an EMBL/GenBank/DDBJ whole genome shotgun (WGS) entry which is preliminary data.</text>
</comment>
<gene>
    <name evidence="2" type="ORF">VCS650_LOCUS30854</name>
</gene>
<dbReference type="CDD" id="cd01650">
    <property type="entry name" value="RT_nLTR_like"/>
    <property type="match status" value="1"/>
</dbReference>
<dbReference type="GO" id="GO:0003824">
    <property type="term" value="F:catalytic activity"/>
    <property type="evidence" value="ECO:0007669"/>
    <property type="project" value="InterPro"/>
</dbReference>
<evidence type="ECO:0000259" key="1">
    <source>
        <dbReference type="PROSITE" id="PS50878"/>
    </source>
</evidence>
<evidence type="ECO:0000313" key="3">
    <source>
        <dbReference type="Proteomes" id="UP000663891"/>
    </source>
</evidence>
<dbReference type="AlphaFoldDB" id="A0A815DHQ8"/>
<dbReference type="InterPro" id="IPR000477">
    <property type="entry name" value="RT_dom"/>
</dbReference>
<dbReference type="InterPro" id="IPR043502">
    <property type="entry name" value="DNA/RNA_pol_sf"/>
</dbReference>
<organism evidence="2 3">
    <name type="scientific">Adineta steineri</name>
    <dbReference type="NCBI Taxonomy" id="433720"/>
    <lineage>
        <taxon>Eukaryota</taxon>
        <taxon>Metazoa</taxon>
        <taxon>Spiralia</taxon>
        <taxon>Gnathifera</taxon>
        <taxon>Rotifera</taxon>
        <taxon>Eurotatoria</taxon>
        <taxon>Bdelloidea</taxon>
        <taxon>Adinetida</taxon>
        <taxon>Adinetidae</taxon>
        <taxon>Adineta</taxon>
    </lineage>
</organism>
<dbReference type="Proteomes" id="UP000663891">
    <property type="component" value="Unassembled WGS sequence"/>
</dbReference>
<dbReference type="Pfam" id="PF14529">
    <property type="entry name" value="Exo_endo_phos_2"/>
    <property type="match status" value="1"/>
</dbReference>
<dbReference type="OrthoDB" id="416454at2759"/>
<dbReference type="Gene3D" id="3.60.10.10">
    <property type="entry name" value="Endonuclease/exonuclease/phosphatase"/>
    <property type="match status" value="1"/>
</dbReference>
<reference evidence="2" key="1">
    <citation type="submission" date="2021-02" db="EMBL/GenBank/DDBJ databases">
        <authorList>
            <person name="Nowell W R."/>
        </authorList>
    </citation>
    <scope>NUCLEOTIDE SEQUENCE</scope>
</reference>
<evidence type="ECO:0000313" key="2">
    <source>
        <dbReference type="EMBL" id="CAF1297460.1"/>
    </source>
</evidence>
<dbReference type="InterPro" id="IPR005135">
    <property type="entry name" value="Endo/exonuclease/phosphatase"/>
</dbReference>
<name>A0A815DHQ8_9BILA</name>
<sequence>MDIISINETNLHEKTQFQLPGFNIFRFDRSDKKGGGVLLAIRKEISCYEVFSQNIDNNECVAVQISTQSGTLLICSIYIPPQIKISSRLFDQLLNMNNNCLIMGDLNAASTLLGSRKTNSKGIQLQELLNNTAFSCIDDNITTYERNNYEEKLDWILATRPIIFCINNVNIHMPLGTVSGHKPLTFDLMIMADDKPPSSRIQCSFKLANWSLYRHILNEKLMQWNVNRQIVSTNDIDEYTTFISESIVAAARSAIPQSSGKINIEISPVTKHLINLKHQFYLSWKKYDVGKNQYYRTREQLTLSLRNDRITRLKRIFHALTTKQMNTGKVWALIRKYHNKRTKQKITSVLKYKQFIVNSDLEKANMFATYFENDIYTSTPDTSAFHIHVSEVVKKIKKSISTSSINASSINTSSITTSSINSQSFQAITPKELKLILKQLPDSAPGPDNVHNRCLRNFTKSLIDHLLNLMNASLRLGYVPSSWKTAFIILLLKPGKDRSQVSSYRPISLLSCVGKVLEKIIKQRLSTELKRRNILPRHQAGFLEGKSTMYNILRLNRCAQQALDRNHHAAVIFFDIKSAFDSVWHDGLIYKRNDFRIPVYIIRWIISFLCKRTAQIELENQLSHLFEIKSGTPQGSPLSPLLYILFTSDSMNSIPSQVDYGLFADDTAIFTSSNTTSRVRDRLQESIDQFVLWCHSWKLVIQPTKTELIHFSPRPRKKYSNPIHLKVSNTDIRPQPSTRYLGIIFDKQLRWQEHVKHIETRIQSRINLLRFLNRITPDSNEKIMLNIYKSLIRPILTYGYSVLLHAEDKIWNRLQIAQNKSIRAALNIPHFVSTTYIHQITNIPYNRSYVTNLTERALTRSQQLEDTVTEQNLVSLLN</sequence>